<dbReference type="InterPro" id="IPR013320">
    <property type="entry name" value="ConA-like_dom_sf"/>
</dbReference>
<dbReference type="SMART" id="SM00560">
    <property type="entry name" value="LamGL"/>
    <property type="match status" value="1"/>
</dbReference>
<sequence length="377" mass="40131">MKHHVESAYVYGIAVAGMVLASSFYGAHAAPPTDVVAHWKFDEGTGTVVADSSGNKYNGTTEFGPEWVDGVMGKAMKFNGTDQYVTVPDNNLTEAVYAFSVSVWFKPTEASTTQARGVIGIMNDLDRSAFNIGIDQLYDGNDVYFRVSNIGNIAEKASADQALGNTKWNHVVGIYNGEKLFLYQNGVLQKNNPPFTGTSKNSAKPLRMSYDYSKGLSSFPGAIDEVRIYHRALSPAEVAELYNEPVAAAVLPPPPAPEPAPALVPEPVPAPVPEPAPIPVPSPTPPPSPKLLLLRSMGIGSQGDDVLSLQKFLNARGFIISISGAGSPGNETTYFGGRTEGAIKKLQCDKKIVCAGSPSTTGWGRIGPKTRALIAEM</sequence>
<proteinExistence type="predicted"/>
<evidence type="ECO:0000256" key="2">
    <source>
        <dbReference type="ARBA" id="ARBA00023157"/>
    </source>
</evidence>
<feature type="chain" id="PRO_5009583473" description="LamG-like jellyroll fold domain-containing protein" evidence="3">
    <location>
        <begin position="30"/>
        <end position="377"/>
    </location>
</feature>
<dbReference type="Pfam" id="PF01471">
    <property type="entry name" value="PG_binding_1"/>
    <property type="match status" value="1"/>
</dbReference>
<dbReference type="InterPro" id="IPR036365">
    <property type="entry name" value="PGBD-like_sf"/>
</dbReference>
<evidence type="ECO:0000256" key="1">
    <source>
        <dbReference type="ARBA" id="ARBA00022729"/>
    </source>
</evidence>
<accession>A0A1G2KW34</accession>
<dbReference type="Gene3D" id="1.10.101.10">
    <property type="entry name" value="PGBD-like superfamily/PGBD"/>
    <property type="match status" value="1"/>
</dbReference>
<name>A0A1G2KW34_9BACT</name>
<organism evidence="5 6">
    <name type="scientific">Candidatus Sungbacteria bacterium RIFCSPHIGHO2_02_FULL_51_29</name>
    <dbReference type="NCBI Taxonomy" id="1802273"/>
    <lineage>
        <taxon>Bacteria</taxon>
        <taxon>Candidatus Sungiibacteriota</taxon>
    </lineage>
</organism>
<dbReference type="InterPro" id="IPR036366">
    <property type="entry name" value="PGBDSf"/>
</dbReference>
<feature type="domain" description="LamG-like jellyroll fold" evidence="4">
    <location>
        <begin position="97"/>
        <end position="236"/>
    </location>
</feature>
<protein>
    <recommendedName>
        <fullName evidence="4">LamG-like jellyroll fold domain-containing protein</fullName>
    </recommendedName>
</protein>
<reference evidence="5 6" key="1">
    <citation type="journal article" date="2016" name="Nat. Commun.">
        <title>Thousands of microbial genomes shed light on interconnected biogeochemical processes in an aquifer system.</title>
        <authorList>
            <person name="Anantharaman K."/>
            <person name="Brown C.T."/>
            <person name="Hug L.A."/>
            <person name="Sharon I."/>
            <person name="Castelle C.J."/>
            <person name="Probst A.J."/>
            <person name="Thomas B.C."/>
            <person name="Singh A."/>
            <person name="Wilkins M.J."/>
            <person name="Karaoz U."/>
            <person name="Brodie E.L."/>
            <person name="Williams K.H."/>
            <person name="Hubbard S.S."/>
            <person name="Banfield J.F."/>
        </authorList>
    </citation>
    <scope>NUCLEOTIDE SEQUENCE [LARGE SCALE GENOMIC DNA]</scope>
</reference>
<dbReference type="Pfam" id="PF13385">
    <property type="entry name" value="Laminin_G_3"/>
    <property type="match status" value="1"/>
</dbReference>
<dbReference type="EMBL" id="MHQL01000010">
    <property type="protein sequence ID" value="OHA03655.1"/>
    <property type="molecule type" value="Genomic_DNA"/>
</dbReference>
<evidence type="ECO:0000313" key="5">
    <source>
        <dbReference type="EMBL" id="OHA03655.1"/>
    </source>
</evidence>
<dbReference type="InterPro" id="IPR002477">
    <property type="entry name" value="Peptidoglycan-bd-like"/>
</dbReference>
<dbReference type="PANTHER" id="PTHR47635">
    <property type="entry name" value="CUB DOMAIN-CONTAINING PROTEIN"/>
    <property type="match status" value="1"/>
</dbReference>
<dbReference type="Gene3D" id="2.60.120.200">
    <property type="match status" value="1"/>
</dbReference>
<dbReference type="Proteomes" id="UP000177811">
    <property type="component" value="Unassembled WGS sequence"/>
</dbReference>
<comment type="caution">
    <text evidence="5">The sequence shown here is derived from an EMBL/GenBank/DDBJ whole genome shotgun (WGS) entry which is preliminary data.</text>
</comment>
<evidence type="ECO:0000259" key="4">
    <source>
        <dbReference type="SMART" id="SM00560"/>
    </source>
</evidence>
<feature type="signal peptide" evidence="3">
    <location>
        <begin position="1"/>
        <end position="29"/>
    </location>
</feature>
<keyword evidence="1 3" id="KW-0732">Signal</keyword>
<evidence type="ECO:0000256" key="3">
    <source>
        <dbReference type="SAM" id="SignalP"/>
    </source>
</evidence>
<dbReference type="InterPro" id="IPR006558">
    <property type="entry name" value="LamG-like"/>
</dbReference>
<dbReference type="PANTHER" id="PTHR47635:SF2">
    <property type="entry name" value="LAMG-LIKE JELLYROLL FOLD DOMAIN-CONTAINING PROTEIN"/>
    <property type="match status" value="1"/>
</dbReference>
<dbReference type="SUPFAM" id="SSF47090">
    <property type="entry name" value="PGBD-like"/>
    <property type="match status" value="1"/>
</dbReference>
<keyword evidence="2" id="KW-1015">Disulfide bond</keyword>
<dbReference type="SUPFAM" id="SSF49899">
    <property type="entry name" value="Concanavalin A-like lectins/glucanases"/>
    <property type="match status" value="1"/>
</dbReference>
<evidence type="ECO:0000313" key="6">
    <source>
        <dbReference type="Proteomes" id="UP000177811"/>
    </source>
</evidence>
<gene>
    <name evidence="5" type="ORF">A3C16_03375</name>
</gene>
<dbReference type="AlphaFoldDB" id="A0A1G2KW34"/>